<dbReference type="KEGG" id="spon:HME9304_01765"/>
<dbReference type="RefSeq" id="WP_112378208.1">
    <property type="nucleotide sequence ID" value="NZ_CP030104.1"/>
</dbReference>
<sequence length="237" mass="26680">MKYIAAILMVGLMGVSLNAQRVIEKNIAYTNQAIAVEVKFASDIEVKTWDKSTVYFKAELMTEDEKYLDLYKLDVKESPNSITITSDTKAIFKALQEERDKNRPNGKKRYYFTNQMYQFDYTLCVPKNANFSVSSINGDLKAEIIEGNFTADLINGTIDIKKYKGDLDLKTINGEIDVTLTDTTLSAKTVHGSIYADKELELEVTDRHVGQKIRGSIGNGTNSLQLDTVNGNMYLRL</sequence>
<evidence type="ECO:0000313" key="1">
    <source>
        <dbReference type="EMBL" id="AWX44762.1"/>
    </source>
</evidence>
<dbReference type="OrthoDB" id="1115882at2"/>
<dbReference type="Proteomes" id="UP000248536">
    <property type="component" value="Chromosome"/>
</dbReference>
<protein>
    <recommendedName>
        <fullName evidence="3">Adhesin domain-containing protein</fullName>
    </recommendedName>
</protein>
<reference evidence="1 2" key="1">
    <citation type="submission" date="2018-06" db="EMBL/GenBank/DDBJ databases">
        <title>Spongiibacterium sp. HME9304 Genome sequencing and assembly.</title>
        <authorList>
            <person name="Kang H."/>
            <person name="Kim H."/>
            <person name="Joh K."/>
        </authorList>
    </citation>
    <scope>NUCLEOTIDE SEQUENCE [LARGE SCALE GENOMIC DNA]</scope>
    <source>
        <strain evidence="1 2">HME9304</strain>
    </source>
</reference>
<evidence type="ECO:0008006" key="3">
    <source>
        <dbReference type="Google" id="ProtNLM"/>
    </source>
</evidence>
<dbReference type="EMBL" id="CP030104">
    <property type="protein sequence ID" value="AWX44762.1"/>
    <property type="molecule type" value="Genomic_DNA"/>
</dbReference>
<organism evidence="1 2">
    <name type="scientific">Flagellimonas maritima</name>
    <dbReference type="NCBI Taxonomy" id="1383885"/>
    <lineage>
        <taxon>Bacteria</taxon>
        <taxon>Pseudomonadati</taxon>
        <taxon>Bacteroidota</taxon>
        <taxon>Flavobacteriia</taxon>
        <taxon>Flavobacteriales</taxon>
        <taxon>Flavobacteriaceae</taxon>
        <taxon>Flagellimonas</taxon>
    </lineage>
</organism>
<keyword evidence="2" id="KW-1185">Reference proteome</keyword>
<accession>A0A2Z4LSR0</accession>
<name>A0A2Z4LSR0_9FLAO</name>
<proteinExistence type="predicted"/>
<gene>
    <name evidence="1" type="ORF">HME9304_01765</name>
</gene>
<evidence type="ECO:0000313" key="2">
    <source>
        <dbReference type="Proteomes" id="UP000248536"/>
    </source>
</evidence>
<dbReference type="AlphaFoldDB" id="A0A2Z4LSR0"/>